<dbReference type="InterPro" id="IPR029052">
    <property type="entry name" value="Metallo-depent_PP-like"/>
</dbReference>
<dbReference type="Pfam" id="PF16656">
    <property type="entry name" value="Pur_ac_phosph_N"/>
    <property type="match status" value="1"/>
</dbReference>
<dbReference type="PANTHER" id="PTHR45867">
    <property type="entry name" value="PURPLE ACID PHOSPHATASE"/>
    <property type="match status" value="1"/>
</dbReference>
<dbReference type="EMBL" id="CP039247">
    <property type="protein sequence ID" value="QCB27915.1"/>
    <property type="molecule type" value="Genomic_DNA"/>
</dbReference>
<evidence type="ECO:0000259" key="4">
    <source>
        <dbReference type="Pfam" id="PF16656"/>
    </source>
</evidence>
<keyword evidence="1" id="KW-0732">Signal</keyword>
<feature type="compositionally biased region" description="Polar residues" evidence="2">
    <location>
        <begin position="443"/>
        <end position="454"/>
    </location>
</feature>
<sequence length="454" mass="49390" precursor="true">MRSSVKLAAAATAAVLTVGGGISTPGTAVAQAAPIYRAAIQPGQDETQLIATWRTSATSAPEVLELTAADGTTTVFPAQEKDAGKILYKSQFATATGLKPDTEYTYRVGSDEGGWSAPETYRTGNFDSEWSFVTVADAQIGVNLGLNEQAEQWRSTIGNAIADVPDAEMIWSLGDQVEGWGAPTGQYERFFSAPELRRVPINALPGNHETYASALELAHYDEHFINPNAQANRDFFFERNNVLFIGLNTTASSAADIAAHERFLRDTVAAHAADNDWVIVGMHHSFFSQGDHYLDRDVTALRESLAPVMSELGVDAVLSGHDHIYTRTHLMNGLTPVEPEAAPQRGDALSPQEGEVLYITTTSAGGGKFYDFADANGKEYPNARYEHIDKSLEHDSTAFWRQDYTEDYMRVDVSSDELTFTTYNANDPSMIDKVTLRNDDAPVSSTKATPTDPA</sequence>
<dbReference type="AlphaFoldDB" id="A0A4P7QEA1"/>
<organism evidence="5 6">
    <name type="scientific">Corynebacterium endometrii</name>
    <dbReference type="NCBI Taxonomy" id="2488819"/>
    <lineage>
        <taxon>Bacteria</taxon>
        <taxon>Bacillati</taxon>
        <taxon>Actinomycetota</taxon>
        <taxon>Actinomycetes</taxon>
        <taxon>Mycobacteriales</taxon>
        <taxon>Corynebacteriaceae</taxon>
        <taxon>Corynebacterium</taxon>
    </lineage>
</organism>
<name>A0A4P7QEA1_9CORY</name>
<evidence type="ECO:0000259" key="3">
    <source>
        <dbReference type="Pfam" id="PF00149"/>
    </source>
</evidence>
<dbReference type="Gene3D" id="2.60.40.380">
    <property type="entry name" value="Purple acid phosphatase-like, N-terminal"/>
    <property type="match status" value="1"/>
</dbReference>
<feature type="domain" description="Calcineurin-like phosphoesterase" evidence="3">
    <location>
        <begin position="161"/>
        <end position="325"/>
    </location>
</feature>
<dbReference type="InterPro" id="IPR008963">
    <property type="entry name" value="Purple_acid_Pase-like_N"/>
</dbReference>
<dbReference type="PANTHER" id="PTHR45867:SF3">
    <property type="entry name" value="ACID PHOSPHATASE TYPE 7"/>
    <property type="match status" value="1"/>
</dbReference>
<dbReference type="SUPFAM" id="SSF56300">
    <property type="entry name" value="Metallo-dependent phosphatases"/>
    <property type="match status" value="1"/>
</dbReference>
<reference evidence="5 6" key="1">
    <citation type="submission" date="2019-04" db="EMBL/GenBank/DDBJ databases">
        <title>Corynebacterium endometrii sp. nov., isolated from the uterus of a cow with endometritis.</title>
        <authorList>
            <person name="Ballas P."/>
            <person name="Ruckert C."/>
            <person name="Wagener K."/>
            <person name="Drillich M."/>
            <person name="Kaempfer P."/>
            <person name="Busse H.-J."/>
            <person name="Ehling-Schulz M."/>
        </authorList>
    </citation>
    <scope>NUCLEOTIDE SEQUENCE [LARGE SCALE GENOMIC DNA]</scope>
    <source>
        <strain evidence="5 6">LMM-1653</strain>
    </source>
</reference>
<gene>
    <name evidence="5" type="ORF">CENDO_03090</name>
</gene>
<dbReference type="Gene3D" id="3.60.21.10">
    <property type="match status" value="1"/>
</dbReference>
<evidence type="ECO:0000256" key="1">
    <source>
        <dbReference type="ARBA" id="ARBA00022729"/>
    </source>
</evidence>
<evidence type="ECO:0000313" key="6">
    <source>
        <dbReference type="Proteomes" id="UP000296352"/>
    </source>
</evidence>
<dbReference type="OrthoDB" id="9804511at2"/>
<dbReference type="Pfam" id="PF00149">
    <property type="entry name" value="Metallophos"/>
    <property type="match status" value="1"/>
</dbReference>
<dbReference type="GO" id="GO:0003993">
    <property type="term" value="F:acid phosphatase activity"/>
    <property type="evidence" value="ECO:0007669"/>
    <property type="project" value="InterPro"/>
</dbReference>
<protein>
    <submittedName>
        <fullName evidence="5">Calcineurin-like phosphoesterase</fullName>
    </submittedName>
</protein>
<dbReference type="GO" id="GO:0046872">
    <property type="term" value="F:metal ion binding"/>
    <property type="evidence" value="ECO:0007669"/>
    <property type="project" value="InterPro"/>
</dbReference>
<evidence type="ECO:0000313" key="5">
    <source>
        <dbReference type="EMBL" id="QCB27915.1"/>
    </source>
</evidence>
<dbReference type="InterPro" id="IPR004843">
    <property type="entry name" value="Calcineurin-like_PHP"/>
</dbReference>
<dbReference type="InterPro" id="IPR015914">
    <property type="entry name" value="PAPs_N"/>
</dbReference>
<dbReference type="KEGG" id="cee:CENDO_03090"/>
<dbReference type="Proteomes" id="UP000296352">
    <property type="component" value="Chromosome"/>
</dbReference>
<feature type="domain" description="Purple acid phosphatase N-terminal" evidence="4">
    <location>
        <begin position="40"/>
        <end position="123"/>
    </location>
</feature>
<accession>A0A4P7QEA1</accession>
<keyword evidence="6" id="KW-1185">Reference proteome</keyword>
<evidence type="ECO:0000256" key="2">
    <source>
        <dbReference type="SAM" id="MobiDB-lite"/>
    </source>
</evidence>
<dbReference type="SUPFAM" id="SSF49363">
    <property type="entry name" value="Purple acid phosphatase, N-terminal domain"/>
    <property type="match status" value="1"/>
</dbReference>
<dbReference type="RefSeq" id="WP_136140720.1">
    <property type="nucleotide sequence ID" value="NZ_CP039247.1"/>
</dbReference>
<feature type="region of interest" description="Disordered" evidence="2">
    <location>
        <begin position="435"/>
        <end position="454"/>
    </location>
</feature>
<proteinExistence type="predicted"/>